<evidence type="ECO:0000313" key="1">
    <source>
        <dbReference type="EMBL" id="KAF9518567.1"/>
    </source>
</evidence>
<evidence type="ECO:0000313" key="2">
    <source>
        <dbReference type="Proteomes" id="UP000886523"/>
    </source>
</evidence>
<accession>A0A9P6B6Z5</accession>
<comment type="caution">
    <text evidence="1">The sequence shown here is derived from an EMBL/GenBank/DDBJ whole genome shotgun (WGS) entry which is preliminary data.</text>
</comment>
<name>A0A9P6B6Z5_9AGAM</name>
<organism evidence="1 2">
    <name type="scientific">Hydnum rufescens UP504</name>
    <dbReference type="NCBI Taxonomy" id="1448309"/>
    <lineage>
        <taxon>Eukaryota</taxon>
        <taxon>Fungi</taxon>
        <taxon>Dikarya</taxon>
        <taxon>Basidiomycota</taxon>
        <taxon>Agaricomycotina</taxon>
        <taxon>Agaricomycetes</taxon>
        <taxon>Cantharellales</taxon>
        <taxon>Hydnaceae</taxon>
        <taxon>Hydnum</taxon>
    </lineage>
</organism>
<reference evidence="1" key="1">
    <citation type="journal article" date="2020" name="Nat. Commun.">
        <title>Large-scale genome sequencing of mycorrhizal fungi provides insights into the early evolution of symbiotic traits.</title>
        <authorList>
            <person name="Miyauchi S."/>
            <person name="Kiss E."/>
            <person name="Kuo A."/>
            <person name="Drula E."/>
            <person name="Kohler A."/>
            <person name="Sanchez-Garcia M."/>
            <person name="Morin E."/>
            <person name="Andreopoulos B."/>
            <person name="Barry K.W."/>
            <person name="Bonito G."/>
            <person name="Buee M."/>
            <person name="Carver A."/>
            <person name="Chen C."/>
            <person name="Cichocki N."/>
            <person name="Clum A."/>
            <person name="Culley D."/>
            <person name="Crous P.W."/>
            <person name="Fauchery L."/>
            <person name="Girlanda M."/>
            <person name="Hayes R.D."/>
            <person name="Keri Z."/>
            <person name="LaButti K."/>
            <person name="Lipzen A."/>
            <person name="Lombard V."/>
            <person name="Magnuson J."/>
            <person name="Maillard F."/>
            <person name="Murat C."/>
            <person name="Nolan M."/>
            <person name="Ohm R.A."/>
            <person name="Pangilinan J."/>
            <person name="Pereira M.F."/>
            <person name="Perotto S."/>
            <person name="Peter M."/>
            <person name="Pfister S."/>
            <person name="Riley R."/>
            <person name="Sitrit Y."/>
            <person name="Stielow J.B."/>
            <person name="Szollosi G."/>
            <person name="Zifcakova L."/>
            <person name="Stursova M."/>
            <person name="Spatafora J.W."/>
            <person name="Tedersoo L."/>
            <person name="Vaario L.M."/>
            <person name="Yamada A."/>
            <person name="Yan M."/>
            <person name="Wang P."/>
            <person name="Xu J."/>
            <person name="Bruns T."/>
            <person name="Baldrian P."/>
            <person name="Vilgalys R."/>
            <person name="Dunand C."/>
            <person name="Henrissat B."/>
            <person name="Grigoriev I.V."/>
            <person name="Hibbett D."/>
            <person name="Nagy L.G."/>
            <person name="Martin F.M."/>
        </authorList>
    </citation>
    <scope>NUCLEOTIDE SEQUENCE</scope>
    <source>
        <strain evidence="1">UP504</strain>
    </source>
</reference>
<dbReference type="EMBL" id="MU128924">
    <property type="protein sequence ID" value="KAF9518567.1"/>
    <property type="molecule type" value="Genomic_DNA"/>
</dbReference>
<protein>
    <submittedName>
        <fullName evidence="1">Uncharacterized protein</fullName>
    </submittedName>
</protein>
<keyword evidence="2" id="KW-1185">Reference proteome</keyword>
<dbReference type="AlphaFoldDB" id="A0A9P6B6Z5"/>
<sequence length="145" mass="16109">MLMVTSGHASFGTTLERLSYGACRMGRDANGFGASSEIVDACPHWLDLDGLLAQFKEQWQSQTKGMQAIEQILVLEGALESQWGILVMLSKELGGLVRDDSVRGQSLHEEWKERVWIAKDSISRLEENIAKKIKALQLQDCTSAD</sequence>
<proteinExistence type="predicted"/>
<dbReference type="Proteomes" id="UP000886523">
    <property type="component" value="Unassembled WGS sequence"/>
</dbReference>
<gene>
    <name evidence="1" type="ORF">BS47DRAFT_1358849</name>
</gene>